<gene>
    <name evidence="4" type="primary">LOC107673519</name>
</gene>
<reference evidence="4" key="1">
    <citation type="submission" date="2025-08" db="UniProtKB">
        <authorList>
            <consortium name="Ensembl"/>
        </authorList>
    </citation>
    <scope>IDENTIFICATION</scope>
</reference>
<dbReference type="GO" id="GO:0017148">
    <property type="term" value="P:negative regulation of translation"/>
    <property type="evidence" value="ECO:0007669"/>
    <property type="project" value="TreeGrafter"/>
</dbReference>
<feature type="region of interest" description="Disordered" evidence="3">
    <location>
        <begin position="165"/>
        <end position="221"/>
    </location>
</feature>
<dbReference type="Proteomes" id="UP000472260">
    <property type="component" value="Unassembled WGS sequence"/>
</dbReference>
<dbReference type="Ensembl" id="ENSSANT00000078189.1">
    <property type="protein sequence ID" value="ENSSANP00000073539.1"/>
    <property type="gene ID" value="ENSSANG00000036685.1"/>
</dbReference>
<sequence length="746" mass="82924">MEKDENGENIVETVKDSVVTSAYRYTKEELMEIKELPISNERPECLSEKYDSDGVWDPEKWHASLYPSSENSCPTDGYKDYAEDRVLLKRRIADPRERVKDDDLEVVLSPQRRSFGGGCQVAPTALPRRPISPLENKENESLRLGGARRIGSGRIIASRVFERDARVDKERERDREREFKDKRFRQTPGEGDKRVFSERRRNDSYAEEEPEWFSGGPTSQSETIELIGFDDKFLEDDKRRTKRSRKKPESVKEVECNGGLSEDPEVVQQSGADQEVPHAEVLPEQTPGEFDFNEFFNLEKTMPGLASLQQQSVDPALVPLSEAQVPASQQKNIFQELLVAPHGPVPGFVHHRASPPLFPQRQDFFPGMPPATGFPAGPQTVLDQIPDLHRARNTPQMRALPMGVDQASLEALFQQELAVLNHPQYQQGYNKQAPDKAFRNRQTRMNRSPGPHLPGRTSPGNTVTSVLSPSFTPTSVIKKMYESKEKSRDDPGSRPGSKEETVNSHNSQEDGPPSPSSFLEDVDTSGPQTGGVKACSTPVPTQNRHSKDPDQPRPPSTIGHHTPTMLSPGPSSPFPRPQMYPVPLLPHVPLVRPPPQLHPSVMQRMLAQGIQPQQLGPTLLQTGMFPQAVDLSQLQGLPPALLGQPLYPLGPAGHPLMAPRAAGTHMQLAVMQQQLQQQQRPNLPVAPSGGPQSQSHGPHRTNHSQRRGGSPPLGLAKWFGSDVLQQPLPSMPSTKVISVDELEFHQ</sequence>
<evidence type="ECO:0000256" key="1">
    <source>
        <dbReference type="ARBA" id="ARBA00004496"/>
    </source>
</evidence>
<name>A0A671QNQ3_9TELE</name>
<dbReference type="GO" id="GO:0005634">
    <property type="term" value="C:nucleus"/>
    <property type="evidence" value="ECO:0007669"/>
    <property type="project" value="TreeGrafter"/>
</dbReference>
<evidence type="ECO:0000313" key="4">
    <source>
        <dbReference type="Ensembl" id="ENSSANP00000073539.1"/>
    </source>
</evidence>
<reference evidence="4" key="2">
    <citation type="submission" date="2025-09" db="UniProtKB">
        <authorList>
            <consortium name="Ensembl"/>
        </authorList>
    </citation>
    <scope>IDENTIFICATION</scope>
</reference>
<organism evidence="4 5">
    <name type="scientific">Sinocyclocheilus anshuiensis</name>
    <dbReference type="NCBI Taxonomy" id="1608454"/>
    <lineage>
        <taxon>Eukaryota</taxon>
        <taxon>Metazoa</taxon>
        <taxon>Chordata</taxon>
        <taxon>Craniata</taxon>
        <taxon>Vertebrata</taxon>
        <taxon>Euteleostomi</taxon>
        <taxon>Actinopterygii</taxon>
        <taxon>Neopterygii</taxon>
        <taxon>Teleostei</taxon>
        <taxon>Ostariophysi</taxon>
        <taxon>Cypriniformes</taxon>
        <taxon>Cyprinidae</taxon>
        <taxon>Cyprininae</taxon>
        <taxon>Sinocyclocheilus</taxon>
    </lineage>
</organism>
<feature type="region of interest" description="Disordered" evidence="3">
    <location>
        <begin position="238"/>
        <end position="275"/>
    </location>
</feature>
<dbReference type="PANTHER" id="PTHR12269:SF1">
    <property type="entry name" value="EUKARYOTIC TRANSLATION INITIATION FACTOR 4E TRANSPORTER"/>
    <property type="match status" value="1"/>
</dbReference>
<dbReference type="InterPro" id="IPR018862">
    <property type="entry name" value="eIF4E-T"/>
</dbReference>
<dbReference type="AlphaFoldDB" id="A0A671QNQ3"/>
<evidence type="ECO:0000256" key="3">
    <source>
        <dbReference type="SAM" id="MobiDB-lite"/>
    </source>
</evidence>
<feature type="region of interest" description="Disordered" evidence="3">
    <location>
        <begin position="672"/>
        <end position="718"/>
    </location>
</feature>
<feature type="compositionally biased region" description="Basic and acidic residues" evidence="3">
    <location>
        <begin position="165"/>
        <end position="181"/>
    </location>
</feature>
<evidence type="ECO:0000313" key="5">
    <source>
        <dbReference type="Proteomes" id="UP000472260"/>
    </source>
</evidence>
<feature type="compositionally biased region" description="Basic and acidic residues" evidence="3">
    <location>
        <begin position="190"/>
        <end position="204"/>
    </location>
</feature>
<dbReference type="GO" id="GO:0036464">
    <property type="term" value="C:cytoplasmic ribonucleoprotein granule"/>
    <property type="evidence" value="ECO:0007669"/>
    <property type="project" value="UniProtKB-ARBA"/>
</dbReference>
<keyword evidence="2" id="KW-0963">Cytoplasm</keyword>
<feature type="compositionally biased region" description="Basic residues" evidence="3">
    <location>
        <begin position="697"/>
        <end position="706"/>
    </location>
</feature>
<evidence type="ECO:0000256" key="2">
    <source>
        <dbReference type="ARBA" id="ARBA00022490"/>
    </source>
</evidence>
<comment type="subcellular location">
    <subcellularLocation>
        <location evidence="1">Cytoplasm</location>
    </subcellularLocation>
</comment>
<proteinExistence type="predicted"/>
<protein>
    <submittedName>
        <fullName evidence="4">Eukaryotic translation initiation factor 4E transporter-like</fullName>
    </submittedName>
</protein>
<accession>A0A671QNQ3</accession>
<feature type="compositionally biased region" description="Polar residues" evidence="3">
    <location>
        <begin position="458"/>
        <end position="475"/>
    </location>
</feature>
<keyword evidence="5" id="KW-1185">Reference proteome</keyword>
<dbReference type="GO" id="GO:0003729">
    <property type="term" value="F:mRNA binding"/>
    <property type="evidence" value="ECO:0007669"/>
    <property type="project" value="TreeGrafter"/>
</dbReference>
<dbReference type="PANTHER" id="PTHR12269">
    <property type="entry name" value="EUKARYOTIC TRANSLATION INITIATION FACTOR 4E TRANSPORTER"/>
    <property type="match status" value="1"/>
</dbReference>
<feature type="compositionally biased region" description="Basic and acidic residues" evidence="3">
    <location>
        <begin position="479"/>
        <end position="502"/>
    </location>
</feature>
<feature type="region of interest" description="Disordered" evidence="3">
    <location>
        <begin position="116"/>
        <end position="139"/>
    </location>
</feature>
<dbReference type="Pfam" id="PF10477">
    <property type="entry name" value="EIF4E-T"/>
    <property type="match status" value="2"/>
</dbReference>
<feature type="region of interest" description="Disordered" evidence="3">
    <location>
        <begin position="442"/>
        <end position="578"/>
    </location>
</feature>